<keyword evidence="1 8" id="KW-0597">Phosphoprotein</keyword>
<dbReference type="InterPro" id="IPR025944">
    <property type="entry name" value="Sigma_54_int_dom_CS"/>
</dbReference>
<dbReference type="CDD" id="cd00009">
    <property type="entry name" value="AAA"/>
    <property type="match status" value="1"/>
</dbReference>
<dbReference type="PRINTS" id="PR01590">
    <property type="entry name" value="HTHFIS"/>
</dbReference>
<evidence type="ECO:0000256" key="2">
    <source>
        <dbReference type="ARBA" id="ARBA00022741"/>
    </source>
</evidence>
<dbReference type="PROSITE" id="PS00688">
    <property type="entry name" value="SIGMA54_INTERACT_3"/>
    <property type="match status" value="1"/>
</dbReference>
<sequence length="439" mass="49786">MDSFRVLLVEDDKVQRELLTELLEEEGFSVASASSGERALDLFRKERYDAVITDVRLPGMSGLELLQKLKELEPSVEIIVITAFSSVDDAVKAIKMGAFHYVTKPFEPEVLLNLLRKACKLRLLSKPSRECCGLVYSSKVMENLINQASLFARSDAPVLITGESGSGKELLARFIHRESRRKVQFVAVNCGALPKELFEAELFGYEKGAFTGATSSKKGLVEEAEGGTLFLDEIGELPLELQPKLLRFLQEGEFRRVGSTKLRKASVRIIAATNRDLKRMVKDGKFREDLYYRLSVLTLNILPLRDRPEDIPVLIEHFLRKYSKKYSKKVRITLEALELLLAYSYPGNVRELENLIHRLVILSRGEVDRALLTSFMNLTSPSVSFTPDLSKPLPKVIEEVERAMIEEALRRANFVQTRAARLLGIDEKSLRYKRKKYGI</sequence>
<evidence type="ECO:0000256" key="5">
    <source>
        <dbReference type="ARBA" id="ARBA00023015"/>
    </source>
</evidence>
<evidence type="ECO:0000256" key="8">
    <source>
        <dbReference type="PROSITE-ProRule" id="PRU00169"/>
    </source>
</evidence>
<dbReference type="InterPro" id="IPR001789">
    <property type="entry name" value="Sig_transdc_resp-reg_receiver"/>
</dbReference>
<dbReference type="InterPro" id="IPR003593">
    <property type="entry name" value="AAA+_ATPase"/>
</dbReference>
<dbReference type="Pfam" id="PF02954">
    <property type="entry name" value="HTH_8"/>
    <property type="match status" value="1"/>
</dbReference>
<dbReference type="Pfam" id="PF00158">
    <property type="entry name" value="Sigma54_activat"/>
    <property type="match status" value="1"/>
</dbReference>
<evidence type="ECO:0000256" key="7">
    <source>
        <dbReference type="ARBA" id="ARBA00023163"/>
    </source>
</evidence>
<dbReference type="SUPFAM" id="SSF46689">
    <property type="entry name" value="Homeodomain-like"/>
    <property type="match status" value="1"/>
</dbReference>
<feature type="modified residue" description="4-aspartylphosphate" evidence="8">
    <location>
        <position position="54"/>
    </location>
</feature>
<keyword evidence="5" id="KW-0805">Transcription regulation</keyword>
<keyword evidence="6" id="KW-0238">DNA-binding</keyword>
<keyword evidence="7" id="KW-0804">Transcription</keyword>
<dbReference type="SMART" id="SM00382">
    <property type="entry name" value="AAA"/>
    <property type="match status" value="1"/>
</dbReference>
<dbReference type="SMART" id="SM00448">
    <property type="entry name" value="REC"/>
    <property type="match status" value="1"/>
</dbReference>
<dbReference type="InterPro" id="IPR025662">
    <property type="entry name" value="Sigma_54_int_dom_ATP-bd_1"/>
</dbReference>
<reference evidence="11 12" key="1">
    <citation type="submission" date="2018-10" db="EMBL/GenBank/DDBJ databases">
        <title>Genomic Encyclopedia of Type Strains, Phase IV (KMG-IV): sequencing the most valuable type-strain genomes for metagenomic binning, comparative biology and taxonomic classification.</title>
        <authorList>
            <person name="Goeker M."/>
        </authorList>
    </citation>
    <scope>NUCLEOTIDE SEQUENCE [LARGE SCALE GENOMIC DNA]</scope>
    <source>
        <strain evidence="11 12">DSM 15521</strain>
    </source>
</reference>
<keyword evidence="2" id="KW-0547">Nucleotide-binding</keyword>
<dbReference type="Gene3D" id="3.40.50.2300">
    <property type="match status" value="1"/>
</dbReference>
<dbReference type="PROSITE" id="PS50110">
    <property type="entry name" value="RESPONSE_REGULATORY"/>
    <property type="match status" value="1"/>
</dbReference>
<dbReference type="OrthoDB" id="9334at2"/>
<evidence type="ECO:0000256" key="4">
    <source>
        <dbReference type="ARBA" id="ARBA00023012"/>
    </source>
</evidence>
<dbReference type="Gene3D" id="1.10.8.60">
    <property type="match status" value="1"/>
</dbReference>
<protein>
    <submittedName>
        <fullName evidence="11">Two-component system NtrC family response regulator</fullName>
    </submittedName>
</protein>
<comment type="caution">
    <text evidence="11">The sequence shown here is derived from an EMBL/GenBank/DDBJ whole genome shotgun (WGS) entry which is preliminary data.</text>
</comment>
<organism evidence="11 12">
    <name type="scientific">Thermovibrio guaymasensis</name>
    <dbReference type="NCBI Taxonomy" id="240167"/>
    <lineage>
        <taxon>Bacteria</taxon>
        <taxon>Pseudomonadati</taxon>
        <taxon>Aquificota</taxon>
        <taxon>Aquificia</taxon>
        <taxon>Desulfurobacteriales</taxon>
        <taxon>Desulfurobacteriaceae</taxon>
        <taxon>Thermovibrio</taxon>
    </lineage>
</organism>
<evidence type="ECO:0000256" key="1">
    <source>
        <dbReference type="ARBA" id="ARBA00022553"/>
    </source>
</evidence>
<dbReference type="Proteomes" id="UP000280881">
    <property type="component" value="Unassembled WGS sequence"/>
</dbReference>
<evidence type="ECO:0000259" key="10">
    <source>
        <dbReference type="PROSITE" id="PS50110"/>
    </source>
</evidence>
<dbReference type="PROSITE" id="PS50045">
    <property type="entry name" value="SIGMA54_INTERACT_4"/>
    <property type="match status" value="1"/>
</dbReference>
<dbReference type="FunFam" id="3.40.50.300:FF:000006">
    <property type="entry name" value="DNA-binding transcriptional regulator NtrC"/>
    <property type="match status" value="1"/>
</dbReference>
<dbReference type="InterPro" id="IPR025943">
    <property type="entry name" value="Sigma_54_int_dom_ATP-bd_2"/>
</dbReference>
<dbReference type="InterPro" id="IPR027417">
    <property type="entry name" value="P-loop_NTPase"/>
</dbReference>
<dbReference type="InterPro" id="IPR002197">
    <property type="entry name" value="HTH_Fis"/>
</dbReference>
<evidence type="ECO:0000313" key="12">
    <source>
        <dbReference type="Proteomes" id="UP000280881"/>
    </source>
</evidence>
<evidence type="ECO:0000313" key="11">
    <source>
        <dbReference type="EMBL" id="RKQ63851.1"/>
    </source>
</evidence>
<dbReference type="PROSITE" id="PS00676">
    <property type="entry name" value="SIGMA54_INTERACT_2"/>
    <property type="match status" value="1"/>
</dbReference>
<dbReference type="FunFam" id="3.40.50.2300:FF:000018">
    <property type="entry name" value="DNA-binding transcriptional regulator NtrC"/>
    <property type="match status" value="1"/>
</dbReference>
<feature type="domain" description="Response regulatory" evidence="10">
    <location>
        <begin position="5"/>
        <end position="119"/>
    </location>
</feature>
<keyword evidence="3" id="KW-0067">ATP-binding</keyword>
<keyword evidence="12" id="KW-1185">Reference proteome</keyword>
<dbReference type="Gene3D" id="3.40.50.300">
    <property type="entry name" value="P-loop containing nucleotide triphosphate hydrolases"/>
    <property type="match status" value="1"/>
</dbReference>
<dbReference type="Pfam" id="PF25601">
    <property type="entry name" value="AAA_lid_14"/>
    <property type="match status" value="1"/>
</dbReference>
<dbReference type="RefSeq" id="WP_121170101.1">
    <property type="nucleotide sequence ID" value="NZ_RBIE01000001.1"/>
</dbReference>
<dbReference type="AlphaFoldDB" id="A0A420W939"/>
<dbReference type="GO" id="GO:0000160">
    <property type="term" value="P:phosphorelay signal transduction system"/>
    <property type="evidence" value="ECO:0007669"/>
    <property type="project" value="UniProtKB-KW"/>
</dbReference>
<accession>A0A420W939</accession>
<gene>
    <name evidence="11" type="ORF">C7457_0735</name>
</gene>
<feature type="domain" description="Sigma-54 factor interaction" evidence="9">
    <location>
        <begin position="134"/>
        <end position="361"/>
    </location>
</feature>
<dbReference type="InterPro" id="IPR009057">
    <property type="entry name" value="Homeodomain-like_sf"/>
</dbReference>
<dbReference type="SUPFAM" id="SSF52172">
    <property type="entry name" value="CheY-like"/>
    <property type="match status" value="1"/>
</dbReference>
<evidence type="ECO:0000259" key="9">
    <source>
        <dbReference type="PROSITE" id="PS50045"/>
    </source>
</evidence>
<dbReference type="PANTHER" id="PTHR32071">
    <property type="entry name" value="TRANSCRIPTIONAL REGULATORY PROTEIN"/>
    <property type="match status" value="1"/>
</dbReference>
<evidence type="ECO:0000256" key="3">
    <source>
        <dbReference type="ARBA" id="ARBA00022840"/>
    </source>
</evidence>
<dbReference type="PROSITE" id="PS00675">
    <property type="entry name" value="SIGMA54_INTERACT_1"/>
    <property type="match status" value="1"/>
</dbReference>
<dbReference type="GO" id="GO:0006355">
    <property type="term" value="P:regulation of DNA-templated transcription"/>
    <property type="evidence" value="ECO:0007669"/>
    <property type="project" value="InterPro"/>
</dbReference>
<proteinExistence type="predicted"/>
<dbReference type="Gene3D" id="1.10.10.60">
    <property type="entry name" value="Homeodomain-like"/>
    <property type="match status" value="1"/>
</dbReference>
<dbReference type="EMBL" id="RBIE01000001">
    <property type="protein sequence ID" value="RKQ63851.1"/>
    <property type="molecule type" value="Genomic_DNA"/>
</dbReference>
<dbReference type="PANTHER" id="PTHR32071:SF119">
    <property type="entry name" value="SIGMA L-DEPENDENT TRANSCRIPTIONAL REGULATOR YPLP-RELATED"/>
    <property type="match status" value="1"/>
</dbReference>
<dbReference type="InterPro" id="IPR011006">
    <property type="entry name" value="CheY-like_superfamily"/>
</dbReference>
<keyword evidence="4" id="KW-0902">Two-component regulatory system</keyword>
<evidence type="ECO:0000256" key="6">
    <source>
        <dbReference type="ARBA" id="ARBA00023125"/>
    </source>
</evidence>
<dbReference type="InterPro" id="IPR058031">
    <property type="entry name" value="AAA_lid_NorR"/>
</dbReference>
<dbReference type="Pfam" id="PF00072">
    <property type="entry name" value="Response_reg"/>
    <property type="match status" value="1"/>
</dbReference>
<dbReference type="InterPro" id="IPR002078">
    <property type="entry name" value="Sigma_54_int"/>
</dbReference>
<dbReference type="GO" id="GO:0043565">
    <property type="term" value="F:sequence-specific DNA binding"/>
    <property type="evidence" value="ECO:0007669"/>
    <property type="project" value="InterPro"/>
</dbReference>
<name>A0A420W939_9BACT</name>
<dbReference type="SUPFAM" id="SSF52540">
    <property type="entry name" value="P-loop containing nucleoside triphosphate hydrolases"/>
    <property type="match status" value="1"/>
</dbReference>
<dbReference type="GO" id="GO:0005524">
    <property type="term" value="F:ATP binding"/>
    <property type="evidence" value="ECO:0007669"/>
    <property type="project" value="UniProtKB-KW"/>
</dbReference>